<organism evidence="2 3">
    <name type="scientific">Reyranella aquatilis</name>
    <dbReference type="NCBI Taxonomy" id="2035356"/>
    <lineage>
        <taxon>Bacteria</taxon>
        <taxon>Pseudomonadati</taxon>
        <taxon>Pseudomonadota</taxon>
        <taxon>Alphaproteobacteria</taxon>
        <taxon>Hyphomicrobiales</taxon>
        <taxon>Reyranellaceae</taxon>
        <taxon>Reyranella</taxon>
    </lineage>
</organism>
<evidence type="ECO:0000256" key="1">
    <source>
        <dbReference type="SAM" id="SignalP"/>
    </source>
</evidence>
<evidence type="ECO:0008006" key="4">
    <source>
        <dbReference type="Google" id="ProtNLM"/>
    </source>
</evidence>
<keyword evidence="3" id="KW-1185">Reference proteome</keyword>
<dbReference type="Proteomes" id="UP001198862">
    <property type="component" value="Unassembled WGS sequence"/>
</dbReference>
<feature type="signal peptide" evidence="1">
    <location>
        <begin position="1"/>
        <end position="19"/>
    </location>
</feature>
<dbReference type="EMBL" id="JAJISD010000004">
    <property type="protein sequence ID" value="MCC8429717.1"/>
    <property type="molecule type" value="Genomic_DNA"/>
</dbReference>
<evidence type="ECO:0000313" key="3">
    <source>
        <dbReference type="Proteomes" id="UP001198862"/>
    </source>
</evidence>
<proteinExistence type="predicted"/>
<accession>A0ABS8KVF7</accession>
<dbReference type="PROSITE" id="PS51257">
    <property type="entry name" value="PROKAR_LIPOPROTEIN"/>
    <property type="match status" value="1"/>
</dbReference>
<feature type="chain" id="PRO_5045960180" description="Lipoprotein" evidence="1">
    <location>
        <begin position="20"/>
        <end position="145"/>
    </location>
</feature>
<evidence type="ECO:0000313" key="2">
    <source>
        <dbReference type="EMBL" id="MCC8429717.1"/>
    </source>
</evidence>
<sequence length="145" mass="16070">MMKPVRSILAILALGGLVAACQGQMPKTESKRDMLADSGFKVVSLKTPGQAASFKKLPPHKLVRKTWQGKPVWVYADPTMCGCLYMGTQDNYNAYIKEASKQMMATAMRANFADDPYSPSSMDATVDNDWDWGEWGNPGYYGLPY</sequence>
<keyword evidence="1" id="KW-0732">Signal</keyword>
<comment type="caution">
    <text evidence="2">The sequence shown here is derived from an EMBL/GenBank/DDBJ whole genome shotgun (WGS) entry which is preliminary data.</text>
</comment>
<reference evidence="2 3" key="1">
    <citation type="submission" date="2021-11" db="EMBL/GenBank/DDBJ databases">
        <authorList>
            <person name="Lee D.-H."/>
            <person name="Kim S.-B."/>
        </authorList>
    </citation>
    <scope>NUCLEOTIDE SEQUENCE [LARGE SCALE GENOMIC DNA]</scope>
    <source>
        <strain evidence="2 3">KCTC 52223</strain>
    </source>
</reference>
<gene>
    <name evidence="2" type="ORF">LJ725_12125</name>
</gene>
<protein>
    <recommendedName>
        <fullName evidence="4">Lipoprotein</fullName>
    </recommendedName>
</protein>
<name>A0ABS8KVF7_9HYPH</name>